<dbReference type="PROSITE" id="PS50011">
    <property type="entry name" value="PROTEIN_KINASE_DOM"/>
    <property type="match status" value="1"/>
</dbReference>
<dbReference type="InterPro" id="IPR011009">
    <property type="entry name" value="Kinase-like_dom_sf"/>
</dbReference>
<dbReference type="PROSITE" id="PS00108">
    <property type="entry name" value="PROTEIN_KINASE_ST"/>
    <property type="match status" value="1"/>
</dbReference>
<dbReference type="OrthoDB" id="5979581at2759"/>
<evidence type="ECO:0000256" key="6">
    <source>
        <dbReference type="ARBA" id="ARBA00022840"/>
    </source>
</evidence>
<keyword evidence="4" id="KW-0547">Nucleotide-binding</keyword>
<gene>
    <name evidence="10" type="ORF">NOR_08178</name>
</gene>
<accession>A0A166WNX3</accession>
<dbReference type="InterPro" id="IPR000719">
    <property type="entry name" value="Prot_kinase_dom"/>
</dbReference>
<keyword evidence="6" id="KW-0067">ATP-binding</keyword>
<evidence type="ECO:0000256" key="1">
    <source>
        <dbReference type="ARBA" id="ARBA00012513"/>
    </source>
</evidence>
<keyword evidence="2" id="KW-0723">Serine/threonine-protein kinase</keyword>
<comment type="catalytic activity">
    <reaction evidence="7">
        <text>L-threonyl-[protein] + ATP = O-phospho-L-threonyl-[protein] + ADP + H(+)</text>
        <dbReference type="Rhea" id="RHEA:46608"/>
        <dbReference type="Rhea" id="RHEA-COMP:11060"/>
        <dbReference type="Rhea" id="RHEA-COMP:11605"/>
        <dbReference type="ChEBI" id="CHEBI:15378"/>
        <dbReference type="ChEBI" id="CHEBI:30013"/>
        <dbReference type="ChEBI" id="CHEBI:30616"/>
        <dbReference type="ChEBI" id="CHEBI:61977"/>
        <dbReference type="ChEBI" id="CHEBI:456216"/>
        <dbReference type="EC" id="2.7.11.1"/>
    </reaction>
</comment>
<evidence type="ECO:0000256" key="5">
    <source>
        <dbReference type="ARBA" id="ARBA00022777"/>
    </source>
</evidence>
<reference evidence="10 11" key="1">
    <citation type="journal article" date="2016" name="Genome Biol. Evol.">
        <title>Divergent and convergent evolution of fungal pathogenicity.</title>
        <authorList>
            <person name="Shang Y."/>
            <person name="Xiao G."/>
            <person name="Zheng P."/>
            <person name="Cen K."/>
            <person name="Zhan S."/>
            <person name="Wang C."/>
        </authorList>
    </citation>
    <scope>NUCLEOTIDE SEQUENCE [LARGE SCALE GENOMIC DNA]</scope>
    <source>
        <strain evidence="10 11">RCEF 4871</strain>
    </source>
</reference>
<evidence type="ECO:0000256" key="7">
    <source>
        <dbReference type="ARBA" id="ARBA00047899"/>
    </source>
</evidence>
<dbReference type="PANTHER" id="PTHR47634">
    <property type="entry name" value="PROTEIN KINASE DOMAIN-CONTAINING PROTEIN-RELATED"/>
    <property type="match status" value="1"/>
</dbReference>
<evidence type="ECO:0000256" key="4">
    <source>
        <dbReference type="ARBA" id="ARBA00022741"/>
    </source>
</evidence>
<dbReference type="PANTHER" id="PTHR47634:SF9">
    <property type="entry name" value="PROTEIN KINASE DOMAIN-CONTAINING PROTEIN-RELATED"/>
    <property type="match status" value="1"/>
</dbReference>
<dbReference type="GO" id="GO:0050684">
    <property type="term" value="P:regulation of mRNA processing"/>
    <property type="evidence" value="ECO:0007669"/>
    <property type="project" value="TreeGrafter"/>
</dbReference>
<evidence type="ECO:0000256" key="2">
    <source>
        <dbReference type="ARBA" id="ARBA00022527"/>
    </source>
</evidence>
<dbReference type="AlphaFoldDB" id="A0A166WNX3"/>
<dbReference type="Gene3D" id="3.30.200.20">
    <property type="entry name" value="Phosphorylase Kinase, domain 1"/>
    <property type="match status" value="1"/>
</dbReference>
<dbReference type="GO" id="GO:0005524">
    <property type="term" value="F:ATP binding"/>
    <property type="evidence" value="ECO:0007669"/>
    <property type="project" value="UniProtKB-KW"/>
</dbReference>
<dbReference type="OMA" id="EPLWIYR"/>
<keyword evidence="3" id="KW-0808">Transferase</keyword>
<feature type="domain" description="Protein kinase" evidence="9">
    <location>
        <begin position="50"/>
        <end position="423"/>
    </location>
</feature>
<name>A0A166WNX3_METRR</name>
<comment type="caution">
    <text evidence="10">The sequence shown here is derived from an EMBL/GenBank/DDBJ whole genome shotgun (WGS) entry which is preliminary data.</text>
</comment>
<evidence type="ECO:0000256" key="8">
    <source>
        <dbReference type="ARBA" id="ARBA00048679"/>
    </source>
</evidence>
<dbReference type="GO" id="GO:0000245">
    <property type="term" value="P:spliceosomal complex assembly"/>
    <property type="evidence" value="ECO:0007669"/>
    <property type="project" value="TreeGrafter"/>
</dbReference>
<protein>
    <recommendedName>
        <fullName evidence="1">non-specific serine/threonine protein kinase</fullName>
        <ecNumber evidence="1">2.7.11.1</ecNumber>
    </recommendedName>
</protein>
<organism evidence="10 11">
    <name type="scientific">Metarhizium rileyi (strain RCEF 4871)</name>
    <name type="common">Nomuraea rileyi</name>
    <dbReference type="NCBI Taxonomy" id="1649241"/>
    <lineage>
        <taxon>Eukaryota</taxon>
        <taxon>Fungi</taxon>
        <taxon>Dikarya</taxon>
        <taxon>Ascomycota</taxon>
        <taxon>Pezizomycotina</taxon>
        <taxon>Sordariomycetes</taxon>
        <taxon>Hypocreomycetidae</taxon>
        <taxon>Hypocreales</taxon>
        <taxon>Clavicipitaceae</taxon>
        <taxon>Metarhizium</taxon>
    </lineage>
</organism>
<dbReference type="Gene3D" id="1.10.510.10">
    <property type="entry name" value="Transferase(Phosphotransferase) domain 1"/>
    <property type="match status" value="1"/>
</dbReference>
<dbReference type="EMBL" id="AZHC01000046">
    <property type="protein sequence ID" value="OAA34938.1"/>
    <property type="molecule type" value="Genomic_DNA"/>
</dbReference>
<sequence>MALTHPPWPSSTAIAPRLDSSLLVEEEKTPYYHVSRFYPVRLGQVFHGRYQIATKLGYGSSSTVWLARDLYRCFPNSDQFLHSHLTLRVYSWRWSRERYVALKINALNYRSDQNTAENELAILEHISSANKKHEGWHFVRRLLGSFRIEGVAGTHLCLVLEPLREPLWLYCQRFVGGTIPSNILKIIMRMILQGLDYLHSECQIIHTDLKPDNILVKLEDLAMLDRDARDEYHTPLPQKITDDRTIYLSRNDYGQFSKPTGLVQITDFGLSVSGKTQHSGCIQAEIYRAPEVILDAGYSYSADIWSLGIMMWDLLEGKTLLDPIHRQTSDEYDDLMHLAQLTSLLGPPPSNILHSGRRTSMFYKPDGDLKHPELVPKDLKFENTVTRISGQDKTDFLEFVKKMVKWNPAERSTARDLLKDPWLYGDYPSDAQ</sequence>
<evidence type="ECO:0000313" key="11">
    <source>
        <dbReference type="Proteomes" id="UP000243498"/>
    </source>
</evidence>
<evidence type="ECO:0000313" key="10">
    <source>
        <dbReference type="EMBL" id="OAA34938.1"/>
    </source>
</evidence>
<dbReference type="Pfam" id="PF00069">
    <property type="entry name" value="Pkinase"/>
    <property type="match status" value="1"/>
</dbReference>
<evidence type="ECO:0000256" key="3">
    <source>
        <dbReference type="ARBA" id="ARBA00022679"/>
    </source>
</evidence>
<dbReference type="Proteomes" id="UP000243498">
    <property type="component" value="Unassembled WGS sequence"/>
</dbReference>
<dbReference type="InterPro" id="IPR008271">
    <property type="entry name" value="Ser/Thr_kinase_AS"/>
</dbReference>
<dbReference type="InterPro" id="IPR051334">
    <property type="entry name" value="SRPK"/>
</dbReference>
<dbReference type="SUPFAM" id="SSF56112">
    <property type="entry name" value="Protein kinase-like (PK-like)"/>
    <property type="match status" value="1"/>
</dbReference>
<dbReference type="EC" id="2.7.11.1" evidence="1"/>
<keyword evidence="11" id="KW-1185">Reference proteome</keyword>
<comment type="catalytic activity">
    <reaction evidence="8">
        <text>L-seryl-[protein] + ATP = O-phospho-L-seryl-[protein] + ADP + H(+)</text>
        <dbReference type="Rhea" id="RHEA:17989"/>
        <dbReference type="Rhea" id="RHEA-COMP:9863"/>
        <dbReference type="Rhea" id="RHEA-COMP:11604"/>
        <dbReference type="ChEBI" id="CHEBI:15378"/>
        <dbReference type="ChEBI" id="CHEBI:29999"/>
        <dbReference type="ChEBI" id="CHEBI:30616"/>
        <dbReference type="ChEBI" id="CHEBI:83421"/>
        <dbReference type="ChEBI" id="CHEBI:456216"/>
        <dbReference type="EC" id="2.7.11.1"/>
    </reaction>
</comment>
<dbReference type="SMART" id="SM00220">
    <property type="entry name" value="S_TKc"/>
    <property type="match status" value="1"/>
</dbReference>
<proteinExistence type="predicted"/>
<dbReference type="STRING" id="1081105.A0A166WNX3"/>
<keyword evidence="5" id="KW-0418">Kinase</keyword>
<dbReference type="GO" id="GO:0004674">
    <property type="term" value="F:protein serine/threonine kinase activity"/>
    <property type="evidence" value="ECO:0007669"/>
    <property type="project" value="UniProtKB-KW"/>
</dbReference>
<evidence type="ECO:0000259" key="9">
    <source>
        <dbReference type="PROSITE" id="PS50011"/>
    </source>
</evidence>